<name>A0A8S9HW79_BRACR</name>
<proteinExistence type="predicted"/>
<evidence type="ECO:0000313" key="1">
    <source>
        <dbReference type="EMBL" id="KAF2561874.1"/>
    </source>
</evidence>
<accession>A0A8S9HW79</accession>
<reference evidence="1" key="1">
    <citation type="submission" date="2019-12" db="EMBL/GenBank/DDBJ databases">
        <title>Genome sequencing and annotation of Brassica cretica.</title>
        <authorList>
            <person name="Studholme D.J."/>
            <person name="Sarris P.F."/>
        </authorList>
    </citation>
    <scope>NUCLEOTIDE SEQUENCE</scope>
    <source>
        <strain evidence="1">PFS-102/07</strain>
        <tissue evidence="1">Leaf</tissue>
    </source>
</reference>
<dbReference type="EMBL" id="QGKY02001250">
    <property type="protein sequence ID" value="KAF2561874.1"/>
    <property type="molecule type" value="Genomic_DNA"/>
</dbReference>
<dbReference type="AlphaFoldDB" id="A0A8S9HW79"/>
<organism evidence="1">
    <name type="scientific">Brassica cretica</name>
    <name type="common">Mustard</name>
    <dbReference type="NCBI Taxonomy" id="69181"/>
    <lineage>
        <taxon>Eukaryota</taxon>
        <taxon>Viridiplantae</taxon>
        <taxon>Streptophyta</taxon>
        <taxon>Embryophyta</taxon>
        <taxon>Tracheophyta</taxon>
        <taxon>Spermatophyta</taxon>
        <taxon>Magnoliopsida</taxon>
        <taxon>eudicotyledons</taxon>
        <taxon>Gunneridae</taxon>
        <taxon>Pentapetalae</taxon>
        <taxon>rosids</taxon>
        <taxon>malvids</taxon>
        <taxon>Brassicales</taxon>
        <taxon>Brassicaceae</taxon>
        <taxon>Brassiceae</taxon>
        <taxon>Brassica</taxon>
    </lineage>
</organism>
<protein>
    <submittedName>
        <fullName evidence="1">Uncharacterized protein</fullName>
    </submittedName>
</protein>
<gene>
    <name evidence="1" type="ORF">F2Q70_00018113</name>
</gene>
<comment type="caution">
    <text evidence="1">The sequence shown here is derived from an EMBL/GenBank/DDBJ whole genome shotgun (WGS) entry which is preliminary data.</text>
</comment>
<sequence>MHGLMSYRRFGRARSLRSDREEWTFGRYVATEPWLELGRFVATERSTYIDSVVTDFDPNKHSLSNLNVHLPYVACYSIIFGIQFQVVTSFPSVHLADRWRTAGGCRSSLWIILPVLKLILSLTEDEHLPILIMILEVWLLISSVLELISLRSFVGVVWIGLV</sequence>